<dbReference type="AlphaFoldDB" id="A0A928UUP9"/>
<dbReference type="Gene3D" id="3.40.50.1820">
    <property type="entry name" value="alpha/beta hydrolase"/>
    <property type="match status" value="1"/>
</dbReference>
<dbReference type="GO" id="GO:0016787">
    <property type="term" value="F:hydrolase activity"/>
    <property type="evidence" value="ECO:0007669"/>
    <property type="project" value="UniProtKB-KW"/>
</dbReference>
<keyword evidence="1" id="KW-0378">Hydrolase</keyword>
<proteinExistence type="predicted"/>
<evidence type="ECO:0000256" key="1">
    <source>
        <dbReference type="ARBA" id="ARBA00022801"/>
    </source>
</evidence>
<accession>A0A928UUP9</accession>
<reference evidence="3" key="1">
    <citation type="submission" date="2018-02" db="EMBL/GenBank/DDBJ databases">
        <authorList>
            <person name="Vasarhelyi B.M."/>
            <person name="Deshmukh S."/>
            <person name="Balint B."/>
            <person name="Kukolya J."/>
        </authorList>
    </citation>
    <scope>NUCLEOTIDE SEQUENCE</scope>
    <source>
        <strain evidence="3">KB22</strain>
    </source>
</reference>
<evidence type="ECO:0000313" key="4">
    <source>
        <dbReference type="Proteomes" id="UP000616201"/>
    </source>
</evidence>
<organism evidence="3 4">
    <name type="scientific">Sphingobacterium hungaricum</name>
    <dbReference type="NCBI Taxonomy" id="2082723"/>
    <lineage>
        <taxon>Bacteria</taxon>
        <taxon>Pseudomonadati</taxon>
        <taxon>Bacteroidota</taxon>
        <taxon>Sphingobacteriia</taxon>
        <taxon>Sphingobacteriales</taxon>
        <taxon>Sphingobacteriaceae</taxon>
        <taxon>Sphingobacterium</taxon>
    </lineage>
</organism>
<dbReference type="InterPro" id="IPR050300">
    <property type="entry name" value="GDXG_lipolytic_enzyme"/>
</dbReference>
<feature type="domain" description="Alpha/beta hydrolase fold-3" evidence="2">
    <location>
        <begin position="75"/>
        <end position="274"/>
    </location>
</feature>
<name>A0A928UUP9_9SPHI</name>
<evidence type="ECO:0000259" key="2">
    <source>
        <dbReference type="Pfam" id="PF07859"/>
    </source>
</evidence>
<dbReference type="PANTHER" id="PTHR48081">
    <property type="entry name" value="AB HYDROLASE SUPERFAMILY PROTEIN C4A8.06C"/>
    <property type="match status" value="1"/>
</dbReference>
<dbReference type="RefSeq" id="WP_196934543.1">
    <property type="nucleotide sequence ID" value="NZ_MU158698.1"/>
</dbReference>
<dbReference type="Proteomes" id="UP000616201">
    <property type="component" value="Unassembled WGS sequence"/>
</dbReference>
<dbReference type="InterPro" id="IPR013094">
    <property type="entry name" value="AB_hydrolase_3"/>
</dbReference>
<dbReference type="PANTHER" id="PTHR48081:SF8">
    <property type="entry name" value="ALPHA_BETA HYDROLASE FOLD-3 DOMAIN-CONTAINING PROTEIN-RELATED"/>
    <property type="match status" value="1"/>
</dbReference>
<comment type="caution">
    <text evidence="3">The sequence shown here is derived from an EMBL/GenBank/DDBJ whole genome shotgun (WGS) entry which is preliminary data.</text>
</comment>
<evidence type="ECO:0000313" key="3">
    <source>
        <dbReference type="EMBL" id="MBE8712203.1"/>
    </source>
</evidence>
<dbReference type="Pfam" id="PF07859">
    <property type="entry name" value="Abhydrolase_3"/>
    <property type="match status" value="1"/>
</dbReference>
<dbReference type="EMBL" id="PRDK01000001">
    <property type="protein sequence ID" value="MBE8712203.1"/>
    <property type="molecule type" value="Genomic_DNA"/>
</dbReference>
<protein>
    <submittedName>
        <fullName evidence="3">Esterase</fullName>
    </submittedName>
</protein>
<dbReference type="SUPFAM" id="SSF53474">
    <property type="entry name" value="alpha/beta-Hydrolases"/>
    <property type="match status" value="1"/>
</dbReference>
<keyword evidence="4" id="KW-1185">Reference proteome</keyword>
<gene>
    <name evidence="3" type="ORF">C4F49_00730</name>
</gene>
<dbReference type="InterPro" id="IPR029058">
    <property type="entry name" value="AB_hydrolase_fold"/>
</dbReference>
<sequence length="297" mass="33520">MKKSITYYLLVFVIKIKGIKKILSGDPVDYRKLRKDDVFNPRNSYLRKNTHSRTFTVLETTISEISSKEKSSKLLIFIHGGAFVSGPVQHHWDAVEKIVKQTAYTVWMCNYPKAPEHTISQLSENIDHVYGKALEKFNPEDITIVGDSVGGTLAIALVQRLIQKNMILPHRLIVISPVVDATLSNPKIEEIEPLDIMLSKKGVLSAKEMCAGESSLNDASISPINGSFEGFPKTLLFIAENDITYPDQQRLVKKLEKSNIDHQVILGYEMPHIWPLLPVMKEAKSSFNIIIDLLKQH</sequence>